<keyword evidence="1" id="KW-0472">Membrane</keyword>
<proteinExistence type="predicted"/>
<sequence length="149" mass="16604">MVIFTAKFWNFMSKLTFGISILPILVAIGFGLHTSNFLETAIAAEAEIIELIPRESDGSTLFAPVYVFEDIEGNEIKKYSSTASFPPPGQVGDKIEILYSKEEPKKSRQNTFFDKWGISAITGGLGVFYLLLSALIIYLTGKQLKKERE</sequence>
<name>A0A7X1AUW9_9BACT</name>
<dbReference type="RefSeq" id="WP_354586610.1">
    <property type="nucleotide sequence ID" value="NZ_JBEPNX010000001.1"/>
</dbReference>
<keyword evidence="1" id="KW-0812">Transmembrane</keyword>
<evidence type="ECO:0000256" key="1">
    <source>
        <dbReference type="SAM" id="Phobius"/>
    </source>
</evidence>
<dbReference type="AlphaFoldDB" id="A0A7X1AUW9"/>
<dbReference type="EMBL" id="JACHVA010000020">
    <property type="protein sequence ID" value="MBC2600475.1"/>
    <property type="molecule type" value="Genomic_DNA"/>
</dbReference>
<gene>
    <name evidence="2" type="ORF">H5P30_01635</name>
</gene>
<evidence type="ECO:0000313" key="2">
    <source>
        <dbReference type="EMBL" id="MBC2600475.1"/>
    </source>
</evidence>
<comment type="caution">
    <text evidence="2">The sequence shown here is derived from an EMBL/GenBank/DDBJ whole genome shotgun (WGS) entry which is preliminary data.</text>
</comment>
<dbReference type="Proteomes" id="UP000525652">
    <property type="component" value="Unassembled WGS sequence"/>
</dbReference>
<keyword evidence="3" id="KW-1185">Reference proteome</keyword>
<evidence type="ECO:0000313" key="3">
    <source>
        <dbReference type="Proteomes" id="UP000525652"/>
    </source>
</evidence>
<feature type="transmembrane region" description="Helical" evidence="1">
    <location>
        <begin position="12"/>
        <end position="32"/>
    </location>
</feature>
<keyword evidence="1" id="KW-1133">Transmembrane helix</keyword>
<feature type="transmembrane region" description="Helical" evidence="1">
    <location>
        <begin position="116"/>
        <end position="139"/>
    </location>
</feature>
<organism evidence="2 3">
    <name type="scientific">Puniceicoccus vermicola</name>
    <dbReference type="NCBI Taxonomy" id="388746"/>
    <lineage>
        <taxon>Bacteria</taxon>
        <taxon>Pseudomonadati</taxon>
        <taxon>Verrucomicrobiota</taxon>
        <taxon>Opitutia</taxon>
        <taxon>Puniceicoccales</taxon>
        <taxon>Puniceicoccaceae</taxon>
        <taxon>Puniceicoccus</taxon>
    </lineage>
</organism>
<reference evidence="2 3" key="1">
    <citation type="submission" date="2020-07" db="EMBL/GenBank/DDBJ databases">
        <authorList>
            <person name="Feng X."/>
        </authorList>
    </citation>
    <scope>NUCLEOTIDE SEQUENCE [LARGE SCALE GENOMIC DNA]</scope>
    <source>
        <strain evidence="2 3">JCM14086</strain>
    </source>
</reference>
<accession>A0A7X1AUW9</accession>
<protein>
    <submittedName>
        <fullName evidence="2">DUF3592 domain-containing protein</fullName>
    </submittedName>
</protein>